<evidence type="ECO:0000313" key="2">
    <source>
        <dbReference type="Proteomes" id="UP000504618"/>
    </source>
</evidence>
<organism evidence="2 3">
    <name type="scientific">Temnothorax curvispinosus</name>
    <dbReference type="NCBI Taxonomy" id="300111"/>
    <lineage>
        <taxon>Eukaryota</taxon>
        <taxon>Metazoa</taxon>
        <taxon>Ecdysozoa</taxon>
        <taxon>Arthropoda</taxon>
        <taxon>Hexapoda</taxon>
        <taxon>Insecta</taxon>
        <taxon>Pterygota</taxon>
        <taxon>Neoptera</taxon>
        <taxon>Endopterygota</taxon>
        <taxon>Hymenoptera</taxon>
        <taxon>Apocrita</taxon>
        <taxon>Aculeata</taxon>
        <taxon>Formicoidea</taxon>
        <taxon>Formicidae</taxon>
        <taxon>Myrmicinae</taxon>
        <taxon>Temnothorax</taxon>
    </lineage>
</organism>
<feature type="compositionally biased region" description="Low complexity" evidence="1">
    <location>
        <begin position="179"/>
        <end position="196"/>
    </location>
</feature>
<reference evidence="3" key="1">
    <citation type="submission" date="2025-08" db="UniProtKB">
        <authorList>
            <consortium name="RefSeq"/>
        </authorList>
    </citation>
    <scope>IDENTIFICATION</scope>
    <source>
        <tissue evidence="3">Whole body</tissue>
    </source>
</reference>
<dbReference type="AlphaFoldDB" id="A0A6J1QWH8"/>
<name>A0A6J1QWH8_9HYME</name>
<keyword evidence="2" id="KW-1185">Reference proteome</keyword>
<sequence length="340" mass="38239">MSDDSADSTVGDDEEKQEENRRARGGRTDGRVARLKALFCCLGRGSEPRADGTVEYDPDECDYVVEKLVVRRMPLALFAISADLADNATRGASTRLGTDRRSATNKTLRFANKNKRRDSIDRRLDCRAKSSGWRDGIPSKFTDLRPDLRESERPFEDPSNFSRNRRLFAEDISEVTSSTRTDVTSWTTSSTTVQDDVPTRDDSAHRGSFNPLFGSEREPRAERDEAARDASSRKERDKFVPGRNRKYIVSPFRVRRGSLDLAKPAKGVVGDLGVDGKSLSYIEESLEDKSTEPTGDAKDRDLESNTAVRWRITVRRQCANANLEHDVSKPYPSLEGKTHR</sequence>
<feature type="compositionally biased region" description="Basic and acidic residues" evidence="1">
    <location>
        <begin position="287"/>
        <end position="303"/>
    </location>
</feature>
<evidence type="ECO:0000313" key="3">
    <source>
        <dbReference type="RefSeq" id="XP_024884995.1"/>
    </source>
</evidence>
<feature type="region of interest" description="Disordered" evidence="1">
    <location>
        <begin position="179"/>
        <end position="239"/>
    </location>
</feature>
<dbReference type="RefSeq" id="XP_024884995.1">
    <property type="nucleotide sequence ID" value="XM_025029227.1"/>
</dbReference>
<gene>
    <name evidence="3" type="primary">LOC112463056</name>
</gene>
<accession>A0A6J1QWH8</accession>
<dbReference type="GeneID" id="112463056"/>
<feature type="compositionally biased region" description="Acidic residues" evidence="1">
    <location>
        <begin position="1"/>
        <end position="17"/>
    </location>
</feature>
<dbReference type="OrthoDB" id="7698937at2759"/>
<feature type="compositionally biased region" description="Basic and acidic residues" evidence="1">
    <location>
        <begin position="142"/>
        <end position="156"/>
    </location>
</feature>
<proteinExistence type="predicted"/>
<feature type="region of interest" description="Disordered" evidence="1">
    <location>
        <begin position="321"/>
        <end position="340"/>
    </location>
</feature>
<feature type="region of interest" description="Disordered" evidence="1">
    <location>
        <begin position="137"/>
        <end position="160"/>
    </location>
</feature>
<feature type="region of interest" description="Disordered" evidence="1">
    <location>
        <begin position="285"/>
        <end position="305"/>
    </location>
</feature>
<dbReference type="Proteomes" id="UP000504618">
    <property type="component" value="Unplaced"/>
</dbReference>
<feature type="region of interest" description="Disordered" evidence="1">
    <location>
        <begin position="1"/>
        <end position="28"/>
    </location>
</feature>
<protein>
    <submittedName>
        <fullName evidence="3">Uncharacterized protein LOC112463056</fullName>
    </submittedName>
</protein>
<feature type="compositionally biased region" description="Basic and acidic residues" evidence="1">
    <location>
        <begin position="18"/>
        <end position="28"/>
    </location>
</feature>
<evidence type="ECO:0000256" key="1">
    <source>
        <dbReference type="SAM" id="MobiDB-lite"/>
    </source>
</evidence>
<feature type="compositionally biased region" description="Basic and acidic residues" evidence="1">
    <location>
        <begin position="215"/>
        <end position="239"/>
    </location>
</feature>